<reference evidence="1" key="1">
    <citation type="submission" date="2014-11" db="EMBL/GenBank/DDBJ databases">
        <authorList>
            <person name="Otto D Thomas"/>
            <person name="Naeem Raeece"/>
        </authorList>
    </citation>
    <scope>NUCLEOTIDE SEQUENCE</scope>
</reference>
<organism evidence="1">
    <name type="scientific">Chromera velia CCMP2878</name>
    <dbReference type="NCBI Taxonomy" id="1169474"/>
    <lineage>
        <taxon>Eukaryota</taxon>
        <taxon>Sar</taxon>
        <taxon>Alveolata</taxon>
        <taxon>Colpodellida</taxon>
        <taxon>Chromeraceae</taxon>
        <taxon>Chromera</taxon>
    </lineage>
</organism>
<dbReference type="EMBL" id="CDMZ01005809">
    <property type="protein sequence ID" value="CEM54693.1"/>
    <property type="molecule type" value="Genomic_DNA"/>
</dbReference>
<accession>A0A0G4IC01</accession>
<dbReference type="AlphaFoldDB" id="A0A0G4IC01"/>
<name>A0A0G4IC01_9ALVE</name>
<sequence length="142" mass="16194">MEENSTTDERLLDPQEYLGDVLAAVDLLKEKVKNASLDPADWLDRTYARSRLESVTFSYKEDRPRALLGNLRQQPDTVLVAFRDSTDADDWLNTNLRAYGDPNIFDRVGSMHAGFYERAKDVPPEPFLEMLRSGKRLVVCGL</sequence>
<proteinExistence type="predicted"/>
<protein>
    <submittedName>
        <fullName evidence="1">Uncharacterized protein</fullName>
    </submittedName>
</protein>
<gene>
    <name evidence="1" type="ORF">Cvel_2229</name>
</gene>
<evidence type="ECO:0000313" key="1">
    <source>
        <dbReference type="EMBL" id="CEM54693.1"/>
    </source>
</evidence>
<dbReference type="VEuPathDB" id="CryptoDB:Cvel_2229"/>